<gene>
    <name evidence="1" type="ORF">QYF61_026113</name>
</gene>
<name>A0AAN7NLX1_MYCAM</name>
<proteinExistence type="predicted"/>
<evidence type="ECO:0000313" key="1">
    <source>
        <dbReference type="EMBL" id="KAK4828375.1"/>
    </source>
</evidence>
<reference evidence="1 2" key="1">
    <citation type="journal article" date="2023" name="J. Hered.">
        <title>Chromosome-level genome of the wood stork (Mycteria americana) provides insight into avian chromosome evolution.</title>
        <authorList>
            <person name="Flamio R. Jr."/>
            <person name="Ramstad K.M."/>
        </authorList>
    </citation>
    <scope>NUCLEOTIDE SEQUENCE [LARGE SCALE GENOMIC DNA]</scope>
    <source>
        <strain evidence="1">JAX WOST 10</strain>
    </source>
</reference>
<dbReference type="Proteomes" id="UP001333110">
    <property type="component" value="Unassembled WGS sequence"/>
</dbReference>
<protein>
    <submittedName>
        <fullName evidence="1">Uncharacterized protein</fullName>
    </submittedName>
</protein>
<organism evidence="1 2">
    <name type="scientific">Mycteria americana</name>
    <name type="common">Wood stork</name>
    <dbReference type="NCBI Taxonomy" id="33587"/>
    <lineage>
        <taxon>Eukaryota</taxon>
        <taxon>Metazoa</taxon>
        <taxon>Chordata</taxon>
        <taxon>Craniata</taxon>
        <taxon>Vertebrata</taxon>
        <taxon>Euteleostomi</taxon>
        <taxon>Archelosauria</taxon>
        <taxon>Archosauria</taxon>
        <taxon>Dinosauria</taxon>
        <taxon>Saurischia</taxon>
        <taxon>Theropoda</taxon>
        <taxon>Coelurosauria</taxon>
        <taxon>Aves</taxon>
        <taxon>Neognathae</taxon>
        <taxon>Neoaves</taxon>
        <taxon>Aequornithes</taxon>
        <taxon>Ciconiiformes</taxon>
        <taxon>Ciconiidae</taxon>
        <taxon>Mycteria</taxon>
    </lineage>
</organism>
<dbReference type="EMBL" id="JAUNZN010000002">
    <property type="protein sequence ID" value="KAK4828375.1"/>
    <property type="molecule type" value="Genomic_DNA"/>
</dbReference>
<keyword evidence="2" id="KW-1185">Reference proteome</keyword>
<comment type="caution">
    <text evidence="1">The sequence shown here is derived from an EMBL/GenBank/DDBJ whole genome shotgun (WGS) entry which is preliminary data.</text>
</comment>
<evidence type="ECO:0000313" key="2">
    <source>
        <dbReference type="Proteomes" id="UP001333110"/>
    </source>
</evidence>
<accession>A0AAN7NLX1</accession>
<sequence length="1285" mass="142475">MGKSLGLKICVVILCQEVVPQSRKQFRFPPPSTQRKGTTGGNFAELLLLLIMEENEVVGLHKVPSLQVAEDRVWVSFPDEDLTRVTRRATCCPREIRGWIGIGRTYSTILHIHTRRGDMTLDPWKSCALLEGRLEGRSATGLAEVKWCKRYVLFGLNQNSKYSRRLRGMSESIGVPAHGTGKPLQTAKPKVLGNVPTLSSWVYRLHNALTPDLDLNGTLCPTTDLSVSRAASLCFSPFIKMLLREWGNELPKKSKGLAADDRLRPGEPLEIDQHVISPLGRREGPTSVPVATTAGLHLPPPISCALLCPAHQKDQDSRQLPAVSSVLLSRQSWPQRSNRHCKLSDSAEKPSKWKTTEQYMHLYSLNDRTTEWMKLHRTSEGPVQPQPTPLLKQGHLEPVAQDRVQTAFEYLQGWRLHKLPGQSVPLLSQPHSKKVFPDVQREPPVFSLCPLPLVLSLGTMEKSLAPSSLHRPFRPWILCIPDSKTLRVDLEPLLALSARGSSRRISLWMGIRKFRLVRYRLQCTIVVAIGSPCSSTLSNTTTEGSSERPGKGDSCFISSIAKAAIPKAHHYPFGSLKYPLLSIANELAHDDGALHTKFRHMGLVHWTSSGSLGYWPHYPSIGAASVKWAGMTAFKHTDVNGQEKRKNMQLPYKTLIAFLVVQLCNTFGGEPEMSQKGPDRIHLQSREETPEEGLSNLVPELTPVESEGLNCFEELKDKALCGCMRAQGTCAQPGYWWDLGHGAASASPPSGCWIQPPLAAIITTDMTTPLGTDGSCLTYLWQPNHTAPAEKAKERRKGKARLQNPGCEQPLDALILGWNIMIITESQNRIGWKRPLRSSSPTVNLTLPSPPLHHVPKHLIQTSFKYLQGWRLNHFPGQPVPVLDNPFSEEKFPNIQSKPPLAQFEAISSCPITCYLGEETNPHLSTTSFQVAVESDKVSPQPPFLQAKQSQLPQPLLIRLLLQTLHQLRRPSLDTLQHLNVSLVVGGPKLNTVFEVRPHQCRVQGHNHCPSPSGHAIFDTSQDAIGFLGRLGTLLAHIQAAVNRICLPSPVQMASSRKKVSSFTLPSQLRIRFLKAPSIQTLNPFSDGASITSVGNLFPYLTTLIVKKFFLMSNLNLPSFSLKPLALVLPPQALVMISFLGCKHTLPAYVHFFIHQYPLVLLHRAALNPFIPQPVLILGVAPSQVQDLALGLVEPHEVLMGSLFKPVKDACPCFHCPCISFLHLSSARGSLLSHASLLPSLPDFLHMRIKSSWALRKMSLKSFQNEFHQGMITAAQVATNLYIPN</sequence>